<organism evidence="1">
    <name type="scientific">Acerihabitans sp. KWT182</name>
    <dbReference type="NCBI Taxonomy" id="3157919"/>
    <lineage>
        <taxon>Bacteria</taxon>
        <taxon>Pseudomonadati</taxon>
        <taxon>Pseudomonadota</taxon>
        <taxon>Gammaproteobacteria</taxon>
        <taxon>Enterobacterales</taxon>
        <taxon>Pectobacteriaceae</taxon>
        <taxon>Acerihabitans</taxon>
    </lineage>
</organism>
<evidence type="ECO:0000313" key="1">
    <source>
        <dbReference type="EMBL" id="XBS69707.1"/>
    </source>
</evidence>
<sequence>MTESGQPYLEITNSGPIHARLSKTRLGDHVLTNGLLGYVLADSTHRWPLKSGALARGQLESSVDNRNTVWRSQADPR</sequence>
<proteinExistence type="predicted"/>
<name>A0AAU7Q9V9_9GAMM</name>
<dbReference type="EMBL" id="CP157947">
    <property type="protein sequence ID" value="XBS69707.1"/>
    <property type="molecule type" value="Genomic_DNA"/>
</dbReference>
<gene>
    <name evidence="1" type="ORF">ABK905_25975</name>
</gene>
<reference evidence="1" key="1">
    <citation type="submission" date="2024-06" db="EMBL/GenBank/DDBJ databases">
        <authorList>
            <person name="Coelho C."/>
            <person name="Bento M."/>
            <person name="Garcia E."/>
            <person name="Camelo A."/>
            <person name="Brandao I."/>
            <person name="Espirito Santo C."/>
            <person name="Trovao J."/>
            <person name="Verissimo A."/>
            <person name="Costa J."/>
            <person name="Tiago I."/>
        </authorList>
    </citation>
    <scope>NUCLEOTIDE SEQUENCE</scope>
    <source>
        <strain evidence="1">KWT182</strain>
    </source>
</reference>
<accession>A0AAU7Q9V9</accession>
<protein>
    <submittedName>
        <fullName evidence="1">Uncharacterized protein</fullName>
    </submittedName>
</protein>
<dbReference type="AlphaFoldDB" id="A0AAU7Q9V9"/>